<dbReference type="Proteomes" id="UP000835243">
    <property type="component" value="Chromosome"/>
</dbReference>
<dbReference type="InterPro" id="IPR050266">
    <property type="entry name" value="AB_hydrolase_sf"/>
</dbReference>
<keyword evidence="6" id="KW-1185">Reference proteome</keyword>
<dbReference type="AlphaFoldDB" id="A0A8D6VS83"/>
<dbReference type="EMBL" id="HG992341">
    <property type="protein sequence ID" value="CAE6851448.1"/>
    <property type="molecule type" value="Genomic_DNA"/>
</dbReference>
<dbReference type="Pfam" id="PF00561">
    <property type="entry name" value="Abhydrolase_1"/>
    <property type="match status" value="1"/>
</dbReference>
<accession>A0A8D6VS83</accession>
<feature type="domain" description="AB hydrolase-1" evidence="3">
    <location>
        <begin position="28"/>
        <end position="138"/>
    </location>
</feature>
<dbReference type="EMBL" id="HG992341">
    <property type="protein sequence ID" value="CAE6851435.1"/>
    <property type="molecule type" value="Genomic_DNA"/>
</dbReference>
<dbReference type="PRINTS" id="PR00111">
    <property type="entry name" value="ABHYDROLASE"/>
</dbReference>
<organism evidence="4">
    <name type="scientific">Xanthomonas arboricola pv. corylina</name>
    <dbReference type="NCBI Taxonomy" id="487821"/>
    <lineage>
        <taxon>Bacteria</taxon>
        <taxon>Pseudomonadati</taxon>
        <taxon>Pseudomonadota</taxon>
        <taxon>Gammaproteobacteria</taxon>
        <taxon>Lysobacterales</taxon>
        <taxon>Lysobacteraceae</taxon>
        <taxon>Xanthomonas</taxon>
    </lineage>
</organism>
<evidence type="ECO:0000313" key="4">
    <source>
        <dbReference type="EMBL" id="CAE6851435.1"/>
    </source>
</evidence>
<proteinExistence type="inferred from homology"/>
<protein>
    <submittedName>
        <fullName evidence="4">Lipase LipV</fullName>
    </submittedName>
</protein>
<evidence type="ECO:0000256" key="2">
    <source>
        <dbReference type="ARBA" id="ARBA00022801"/>
    </source>
</evidence>
<evidence type="ECO:0000313" key="5">
    <source>
        <dbReference type="EMBL" id="CAE6858643.1"/>
    </source>
</evidence>
<sequence>MRLEPFACDLAIGRVTGLRNPERGPRRVLALHGWLDNAASFLPLSAHLHAQDLDLVLLDLPGHGHSAWLPTGAEYTLSSAIAILLQVADDLGWERFSVLGHSLGGGVASLLAAAAPERVEALIAIEALGALAEPVESTATRLRDAVASARTLAQRPLRVFPSMEMPVRARMMANQLTEPAARLLVERGVCAVEGGYSWCSDPRLTLPTIRMTEAQIDVLLASIACPTQAIFATPAQVYFPDALRDHRVALMRGARLHLLPGTHHVHMEAPDAVAAVINGFLASLPPPHT</sequence>
<reference evidence="4 6" key="1">
    <citation type="submission" date="2021-02" db="EMBL/GenBank/DDBJ databases">
        <authorList>
            <person name="Pothier F. J."/>
        </authorList>
    </citation>
    <scope>NUCLEOTIDE SEQUENCE</scope>
    <source>
        <strain evidence="5 6">301</strain>
        <strain evidence="4">CFBP 1159</strain>
    </source>
</reference>
<dbReference type="SUPFAM" id="SSF53474">
    <property type="entry name" value="alpha/beta-Hydrolases"/>
    <property type="match status" value="1"/>
</dbReference>
<dbReference type="InterPro" id="IPR000073">
    <property type="entry name" value="AB_hydrolase_1"/>
</dbReference>
<dbReference type="PANTHER" id="PTHR43798">
    <property type="entry name" value="MONOACYLGLYCEROL LIPASE"/>
    <property type="match status" value="1"/>
</dbReference>
<dbReference type="GO" id="GO:0016787">
    <property type="term" value="F:hydrolase activity"/>
    <property type="evidence" value="ECO:0007669"/>
    <property type="project" value="UniProtKB-KW"/>
</dbReference>
<dbReference type="Gene3D" id="3.40.50.1820">
    <property type="entry name" value="alpha/beta hydrolase"/>
    <property type="match status" value="1"/>
</dbReference>
<dbReference type="GO" id="GO:0016020">
    <property type="term" value="C:membrane"/>
    <property type="evidence" value="ECO:0007669"/>
    <property type="project" value="TreeGrafter"/>
</dbReference>
<evidence type="ECO:0000259" key="3">
    <source>
        <dbReference type="Pfam" id="PF00561"/>
    </source>
</evidence>
<dbReference type="EMBL" id="HG992338">
    <property type="protein sequence ID" value="CAE6858643.1"/>
    <property type="molecule type" value="Genomic_DNA"/>
</dbReference>
<dbReference type="PANTHER" id="PTHR43798:SF14">
    <property type="entry name" value="SERINE HYDROLASE-LIKE PROTEIN DDB_G0286239"/>
    <property type="match status" value="1"/>
</dbReference>
<dbReference type="Proteomes" id="UP000835287">
    <property type="component" value="Chromosome"/>
</dbReference>
<keyword evidence="2" id="KW-0378">Hydrolase</keyword>
<name>A0A8D6VS83_9XANT</name>
<dbReference type="InterPro" id="IPR029058">
    <property type="entry name" value="AB_hydrolase_fold"/>
</dbReference>
<gene>
    <name evidence="4" type="primary">lipV</name>
    <name evidence="4" type="ORF">CFBP1159_41240</name>
    <name evidence="5" type="ORF">XAC301_43340</name>
</gene>
<evidence type="ECO:0000313" key="6">
    <source>
        <dbReference type="Proteomes" id="UP000835287"/>
    </source>
</evidence>
<dbReference type="EMBL" id="HG992338">
    <property type="protein sequence ID" value="CAE6858662.1"/>
    <property type="molecule type" value="Genomic_DNA"/>
</dbReference>
<comment type="similarity">
    <text evidence="1">Belongs to the AB hydrolase superfamily.</text>
</comment>
<evidence type="ECO:0000256" key="1">
    <source>
        <dbReference type="ARBA" id="ARBA00008645"/>
    </source>
</evidence>